<dbReference type="EMBL" id="VBAK01000141">
    <property type="protein sequence ID" value="TMI88321.1"/>
    <property type="molecule type" value="Genomic_DNA"/>
</dbReference>
<dbReference type="Proteomes" id="UP000318509">
    <property type="component" value="Unassembled WGS sequence"/>
</dbReference>
<gene>
    <name evidence="1" type="ORF">E6H00_12880</name>
</gene>
<name>A0A537JXQ7_9BACT</name>
<evidence type="ECO:0000313" key="1">
    <source>
        <dbReference type="EMBL" id="TMI88321.1"/>
    </source>
</evidence>
<comment type="caution">
    <text evidence="1">The sequence shown here is derived from an EMBL/GenBank/DDBJ whole genome shotgun (WGS) entry which is preliminary data.</text>
</comment>
<protein>
    <submittedName>
        <fullName evidence="1">Uncharacterized protein</fullName>
    </submittedName>
</protein>
<sequence>MNELGPKTKALELALFDPRTDRPMRATYDAGMITAVQEVNYGGRSIAQIIVAGVNAVNCDETYESLRKRWLEARDDQQMVPLEEKPAGKKVMIS</sequence>
<dbReference type="AlphaFoldDB" id="A0A537JXQ7"/>
<accession>A0A537JXQ7</accession>
<reference evidence="1 2" key="1">
    <citation type="journal article" date="2019" name="Nat. Microbiol.">
        <title>Mediterranean grassland soil C-N compound turnover is dependent on rainfall and depth, and is mediated by genomically divergent microorganisms.</title>
        <authorList>
            <person name="Diamond S."/>
            <person name="Andeer P.F."/>
            <person name="Li Z."/>
            <person name="Crits-Christoph A."/>
            <person name="Burstein D."/>
            <person name="Anantharaman K."/>
            <person name="Lane K.R."/>
            <person name="Thomas B.C."/>
            <person name="Pan C."/>
            <person name="Northen T.R."/>
            <person name="Banfield J.F."/>
        </authorList>
    </citation>
    <scope>NUCLEOTIDE SEQUENCE [LARGE SCALE GENOMIC DNA]</scope>
    <source>
        <strain evidence="1">NP_3</strain>
    </source>
</reference>
<evidence type="ECO:0000313" key="2">
    <source>
        <dbReference type="Proteomes" id="UP000318509"/>
    </source>
</evidence>
<proteinExistence type="predicted"/>
<organism evidence="1 2">
    <name type="scientific">Candidatus Segetimicrobium genomatis</name>
    <dbReference type="NCBI Taxonomy" id="2569760"/>
    <lineage>
        <taxon>Bacteria</taxon>
        <taxon>Bacillati</taxon>
        <taxon>Candidatus Sysuimicrobiota</taxon>
        <taxon>Candidatus Sysuimicrobiia</taxon>
        <taxon>Candidatus Sysuimicrobiales</taxon>
        <taxon>Candidatus Segetimicrobiaceae</taxon>
        <taxon>Candidatus Segetimicrobium</taxon>
    </lineage>
</organism>